<dbReference type="Proteomes" id="UP001162261">
    <property type="component" value="Unassembled WGS sequence"/>
</dbReference>
<dbReference type="PROSITE" id="PS51257">
    <property type="entry name" value="PROKAR_LIPOPROTEIN"/>
    <property type="match status" value="1"/>
</dbReference>
<evidence type="ECO:0008006" key="4">
    <source>
        <dbReference type="Google" id="ProtNLM"/>
    </source>
</evidence>
<dbReference type="EMBL" id="JAOCDR010000040">
    <property type="protein sequence ID" value="MDH0657091.1"/>
    <property type="molecule type" value="Genomic_DNA"/>
</dbReference>
<evidence type="ECO:0000313" key="3">
    <source>
        <dbReference type="Proteomes" id="UP001161099"/>
    </source>
</evidence>
<gene>
    <name evidence="1" type="ORF">N5D11_13380</name>
    <name evidence="2" type="ORF">N5J46_03295</name>
</gene>
<dbReference type="Proteomes" id="UP001161099">
    <property type="component" value="Unassembled WGS sequence"/>
</dbReference>
<organism evidence="1 3">
    <name type="scientific">Acinetobacter johnsonii</name>
    <dbReference type="NCBI Taxonomy" id="40214"/>
    <lineage>
        <taxon>Bacteria</taxon>
        <taxon>Pseudomonadati</taxon>
        <taxon>Pseudomonadota</taxon>
        <taxon>Gammaproteobacteria</taxon>
        <taxon>Moraxellales</taxon>
        <taxon>Moraxellaceae</taxon>
        <taxon>Acinetobacter</taxon>
    </lineage>
</organism>
<evidence type="ECO:0000313" key="2">
    <source>
        <dbReference type="EMBL" id="MDH2171468.1"/>
    </source>
</evidence>
<reference evidence="1" key="1">
    <citation type="submission" date="2022-09" db="EMBL/GenBank/DDBJ databases">
        <title>Intensive care unit water sources are persistently colonized with multi-drug resistant bacteria and are the site of extensive horizontal gene transfer of antibiotic resistance genes.</title>
        <authorList>
            <person name="Diorio-Toth L."/>
        </authorList>
    </citation>
    <scope>NUCLEOTIDE SEQUENCE</scope>
    <source>
        <strain evidence="2">GD03649</strain>
        <strain evidence="1">GD03851</strain>
    </source>
</reference>
<dbReference type="AlphaFoldDB" id="A0AA42IL87"/>
<comment type="caution">
    <text evidence="1">The sequence shown here is derived from an EMBL/GenBank/DDBJ whole genome shotgun (WGS) entry which is preliminary data.</text>
</comment>
<accession>A0AA42IL87</accession>
<name>A0AA42IL87_ACIJO</name>
<proteinExistence type="predicted"/>
<dbReference type="EMBL" id="JAOCLH010000004">
    <property type="protein sequence ID" value="MDH2171468.1"/>
    <property type="molecule type" value="Genomic_DNA"/>
</dbReference>
<sequence length="111" mass="12308">MKLPLALLSFCFISACSISSSKEIKQAEKLLQSFNCQNIEHDQADHSSMTSYHEQVLASSKQKAQSYVESYQHGDQIFDLPLPEVIETQLQSYTAACQSLGGVLPNPQQSL</sequence>
<evidence type="ECO:0000313" key="1">
    <source>
        <dbReference type="EMBL" id="MDH0657091.1"/>
    </source>
</evidence>
<protein>
    <recommendedName>
        <fullName evidence="4">Lipoprotein</fullName>
    </recommendedName>
</protein>
<dbReference type="RefSeq" id="WP_151836190.1">
    <property type="nucleotide sequence ID" value="NZ_BKWH01000021.1"/>
</dbReference>